<organism evidence="1 2">
    <name type="scientific">Dyadobacter psychrophilus</name>
    <dbReference type="NCBI Taxonomy" id="651661"/>
    <lineage>
        <taxon>Bacteria</taxon>
        <taxon>Pseudomonadati</taxon>
        <taxon>Bacteroidota</taxon>
        <taxon>Cytophagia</taxon>
        <taxon>Cytophagales</taxon>
        <taxon>Spirosomataceae</taxon>
        <taxon>Dyadobacter</taxon>
    </lineage>
</organism>
<protein>
    <submittedName>
        <fullName evidence="1">Uncharacterized protein</fullName>
    </submittedName>
</protein>
<sequence>MHTSKIQESHQSAAEELLSNYLNQDVDLIEIERMLNEMLRHYLRPTDEWNLSRKYALLALDTSEVLTRLLKEIGDYGKSCKSEA</sequence>
<accession>A0A1T5GYV5</accession>
<reference evidence="2" key="1">
    <citation type="submission" date="2017-02" db="EMBL/GenBank/DDBJ databases">
        <authorList>
            <person name="Varghese N."/>
            <person name="Submissions S."/>
        </authorList>
    </citation>
    <scope>NUCLEOTIDE SEQUENCE [LARGE SCALE GENOMIC DNA]</scope>
    <source>
        <strain evidence="2">DSM 22270</strain>
    </source>
</reference>
<evidence type="ECO:0000313" key="2">
    <source>
        <dbReference type="Proteomes" id="UP000190897"/>
    </source>
</evidence>
<name>A0A1T5GYV5_9BACT</name>
<gene>
    <name evidence="1" type="ORF">SAMN05660293_04604</name>
</gene>
<dbReference type="AlphaFoldDB" id="A0A1T5GYV5"/>
<proteinExistence type="predicted"/>
<keyword evidence="2" id="KW-1185">Reference proteome</keyword>
<dbReference type="RefSeq" id="WP_082217062.1">
    <property type="nucleotide sequence ID" value="NZ_FUZA01000007.1"/>
</dbReference>
<dbReference type="OrthoDB" id="965554at2"/>
<dbReference type="EMBL" id="FUZA01000007">
    <property type="protein sequence ID" value="SKC13565.1"/>
    <property type="molecule type" value="Genomic_DNA"/>
</dbReference>
<dbReference type="STRING" id="651661.SAMN05660293_04604"/>
<evidence type="ECO:0000313" key="1">
    <source>
        <dbReference type="EMBL" id="SKC13565.1"/>
    </source>
</evidence>
<dbReference type="Proteomes" id="UP000190897">
    <property type="component" value="Unassembled WGS sequence"/>
</dbReference>